<dbReference type="AlphaFoldDB" id="Q0W2K6"/>
<dbReference type="STRING" id="351160.RCIX2278"/>
<sequence length="174" mass="18809">MKILALSDTHLSCPLPRELLELVGKADLVVHAGDFNTLEAYESLKGGSKRLVAVHGNSDTPALKDLLPESEKFEVEGIRFGVVHTGKHTSDLTNMRYLALEMGVDVLIFGHIHRPLIDQTDVLLVCPGSPTFPRMSDPSVVELTVQNGKISGSIEKVASGDVCGYLTFARSIKG</sequence>
<dbReference type="InterPro" id="IPR041802">
    <property type="entry name" value="MPP_YfcE"/>
</dbReference>
<dbReference type="SUPFAM" id="SSF56300">
    <property type="entry name" value="Metallo-dependent phosphatases"/>
    <property type="match status" value="1"/>
</dbReference>
<gene>
    <name evidence="3" type="ORF">RCIX2278</name>
</gene>
<reference evidence="3 4" key="1">
    <citation type="journal article" date="2006" name="Science">
        <title>Genome of rice cluster I archaea -- the key methane producers in the rice rhizosphere.</title>
        <authorList>
            <person name="Erkel C."/>
            <person name="Kube M."/>
            <person name="Reinhardt R."/>
            <person name="Liesack W."/>
        </authorList>
    </citation>
    <scope>NUCLEOTIDE SEQUENCE [LARGE SCALE GENOMIC DNA]</scope>
    <source>
        <strain evidence="4">DSM 22066 / NBRC 105507 / MRE50</strain>
    </source>
</reference>
<comment type="cofactor">
    <cofactor evidence="1">
        <name>a divalent metal cation</name>
        <dbReference type="ChEBI" id="CHEBI:60240"/>
    </cofactor>
</comment>
<dbReference type="Pfam" id="PF12850">
    <property type="entry name" value="Metallophos_2"/>
    <property type="match status" value="1"/>
</dbReference>
<dbReference type="RefSeq" id="WP_012035194.1">
    <property type="nucleotide sequence ID" value="NC_009464.1"/>
</dbReference>
<evidence type="ECO:0000313" key="4">
    <source>
        <dbReference type="Proteomes" id="UP000000663"/>
    </source>
</evidence>
<keyword evidence="1" id="KW-0479">Metal-binding</keyword>
<protein>
    <recommendedName>
        <fullName evidence="1">Phosphoesterase</fullName>
        <ecNumber evidence="1">3.1.4.-</ecNumber>
    </recommendedName>
</protein>
<dbReference type="OrthoDB" id="19174at2157"/>
<dbReference type="GO" id="GO:0046872">
    <property type="term" value="F:metal ion binding"/>
    <property type="evidence" value="ECO:0007669"/>
    <property type="project" value="UniProtKB-KW"/>
</dbReference>
<dbReference type="Gene3D" id="3.60.21.10">
    <property type="match status" value="1"/>
</dbReference>
<evidence type="ECO:0000256" key="1">
    <source>
        <dbReference type="RuleBase" id="RU362039"/>
    </source>
</evidence>
<accession>Q0W2K6</accession>
<dbReference type="GO" id="GO:0016787">
    <property type="term" value="F:hydrolase activity"/>
    <property type="evidence" value="ECO:0007669"/>
    <property type="project" value="UniProtKB-UniRule"/>
</dbReference>
<dbReference type="EMBL" id="AM114193">
    <property type="protein sequence ID" value="CAJ37387.1"/>
    <property type="molecule type" value="Genomic_DNA"/>
</dbReference>
<dbReference type="CDD" id="cd00841">
    <property type="entry name" value="MPP_YfcE"/>
    <property type="match status" value="1"/>
</dbReference>
<dbReference type="KEGG" id="rci:RCIX2278"/>
<dbReference type="Proteomes" id="UP000000663">
    <property type="component" value="Chromosome"/>
</dbReference>
<feature type="domain" description="Calcineurin-like phosphoesterase" evidence="2">
    <location>
        <begin position="1"/>
        <end position="147"/>
    </location>
</feature>
<dbReference type="InterPro" id="IPR029052">
    <property type="entry name" value="Metallo-depent_PP-like"/>
</dbReference>
<name>Q0W2K6_METAR</name>
<evidence type="ECO:0000313" key="3">
    <source>
        <dbReference type="EMBL" id="CAJ37387.1"/>
    </source>
</evidence>
<dbReference type="GeneID" id="5145372"/>
<evidence type="ECO:0000259" key="2">
    <source>
        <dbReference type="Pfam" id="PF12850"/>
    </source>
</evidence>
<dbReference type="PANTHER" id="PTHR11124">
    <property type="entry name" value="VACUOLAR SORTING PROTEIN VPS29"/>
    <property type="match status" value="1"/>
</dbReference>
<proteinExistence type="inferred from homology"/>
<organism evidence="3 4">
    <name type="scientific">Methanocella arvoryzae (strain DSM 22066 / NBRC 105507 / MRE50)</name>
    <dbReference type="NCBI Taxonomy" id="351160"/>
    <lineage>
        <taxon>Archaea</taxon>
        <taxon>Methanobacteriati</taxon>
        <taxon>Methanobacteriota</taxon>
        <taxon>Stenosarchaea group</taxon>
        <taxon>Methanomicrobia</taxon>
        <taxon>Methanocellales</taxon>
        <taxon>Methanocellaceae</taxon>
        <taxon>Methanocella</taxon>
    </lineage>
</organism>
<dbReference type="PATRIC" id="fig|351160.9.peg.895"/>
<keyword evidence="4" id="KW-1185">Reference proteome</keyword>
<dbReference type="InterPro" id="IPR000979">
    <property type="entry name" value="Phosphodiesterase_MJ0936/Vps29"/>
</dbReference>
<keyword evidence="3" id="KW-0378">Hydrolase</keyword>
<dbReference type="eggNOG" id="arCOG01141">
    <property type="taxonomic scope" value="Archaea"/>
</dbReference>
<dbReference type="InterPro" id="IPR024654">
    <property type="entry name" value="Calcineurin-like_PHP_lpxH"/>
</dbReference>
<comment type="similarity">
    <text evidence="1">Belongs to the metallophosphoesterase superfamily. YfcE family.</text>
</comment>
<dbReference type="EC" id="3.1.4.-" evidence="1"/>
<dbReference type="NCBIfam" id="TIGR00040">
    <property type="entry name" value="yfcE"/>
    <property type="match status" value="1"/>
</dbReference>